<protein>
    <submittedName>
        <fullName evidence="1">Uncharacterized protein</fullName>
    </submittedName>
</protein>
<accession>A0A0R1PC78</accession>
<dbReference type="AlphaFoldDB" id="A0A0R1PC78"/>
<comment type="caution">
    <text evidence="1">The sequence shown here is derived from an EMBL/GenBank/DDBJ whole genome shotgun (WGS) entry which is preliminary data.</text>
</comment>
<reference evidence="1 2" key="1">
    <citation type="journal article" date="2015" name="Genome Announc.">
        <title>Expanding the biotechnology potential of lactobacilli through comparative genomics of 213 strains and associated genera.</title>
        <authorList>
            <person name="Sun Z."/>
            <person name="Harris H.M."/>
            <person name="McCann A."/>
            <person name="Guo C."/>
            <person name="Argimon S."/>
            <person name="Zhang W."/>
            <person name="Yang X."/>
            <person name="Jeffery I.B."/>
            <person name="Cooney J.C."/>
            <person name="Kagawa T.F."/>
            <person name="Liu W."/>
            <person name="Song Y."/>
            <person name="Salvetti E."/>
            <person name="Wrobel A."/>
            <person name="Rasinkangas P."/>
            <person name="Parkhill J."/>
            <person name="Rea M.C."/>
            <person name="O'Sullivan O."/>
            <person name="Ritari J."/>
            <person name="Douillard F.P."/>
            <person name="Paul Ross R."/>
            <person name="Yang R."/>
            <person name="Briner A.E."/>
            <person name="Felis G.E."/>
            <person name="de Vos W.M."/>
            <person name="Barrangou R."/>
            <person name="Klaenhammer T.R."/>
            <person name="Caufield P.W."/>
            <person name="Cui Y."/>
            <person name="Zhang H."/>
            <person name="O'Toole P.W."/>
        </authorList>
    </citation>
    <scope>NUCLEOTIDE SEQUENCE [LARGE SCALE GENOMIC DNA]</scope>
    <source>
        <strain evidence="1 2">DSM 13238</strain>
    </source>
</reference>
<evidence type="ECO:0000313" key="2">
    <source>
        <dbReference type="Proteomes" id="UP000051908"/>
    </source>
</evidence>
<organism evidence="1 2">
    <name type="scientific">Companilactobacillus paralimentarius DSM 13238 = JCM 10415</name>
    <dbReference type="NCBI Taxonomy" id="1122151"/>
    <lineage>
        <taxon>Bacteria</taxon>
        <taxon>Bacillati</taxon>
        <taxon>Bacillota</taxon>
        <taxon>Bacilli</taxon>
        <taxon>Lactobacillales</taxon>
        <taxon>Lactobacillaceae</taxon>
        <taxon>Companilactobacillus</taxon>
    </lineage>
</organism>
<dbReference type="EMBL" id="AZES01000103">
    <property type="protein sequence ID" value="KRL29913.1"/>
    <property type="molecule type" value="Genomic_DNA"/>
</dbReference>
<evidence type="ECO:0000313" key="1">
    <source>
        <dbReference type="EMBL" id="KRL29913.1"/>
    </source>
</evidence>
<dbReference type="PATRIC" id="fig|1122151.5.peg.421"/>
<proteinExistence type="predicted"/>
<gene>
    <name evidence="1" type="ORF">FD33_GL000406</name>
</gene>
<sequence length="101" mass="11629">MKLLLLFKTPIYKKTLLTRHHLSKIEAPFARYHSILKANSHLLSLITCIACVYDNGYRPSSLKKFRDTNHGSFSLIILSPSQHLRLSVQNLISYFSDQLVI</sequence>
<keyword evidence="2" id="KW-1185">Reference proteome</keyword>
<name>A0A0R1PC78_9LACO</name>
<dbReference type="Proteomes" id="UP000051908">
    <property type="component" value="Unassembled WGS sequence"/>
</dbReference>